<sequence length="155" mass="16978">MDTAGSPPFVHLSVPNRSLGPRGRRGCLAAIGGTTLAVALGATLLGAWPVMPFAGLEVLLLWIAFRSIQRHDGDYERLEIGAAGEVRLEARDARCETRFVAQRPWARVVMKERGRRCTLGLAYAGRTVPLGRMLSDDGRRELATQLRGWLRVAAE</sequence>
<dbReference type="KEGG" id="uru:DSM104443_00351"/>
<accession>A0A6M4GSN1</accession>
<evidence type="ECO:0008006" key="4">
    <source>
        <dbReference type="Google" id="ProtNLM"/>
    </source>
</evidence>
<proteinExistence type="predicted"/>
<dbReference type="Pfam" id="PF10003">
    <property type="entry name" value="DUF2244"/>
    <property type="match status" value="1"/>
</dbReference>
<dbReference type="AlphaFoldDB" id="A0A6M4GSN1"/>
<feature type="transmembrane region" description="Helical" evidence="1">
    <location>
        <begin position="26"/>
        <end position="44"/>
    </location>
</feature>
<evidence type="ECO:0000313" key="2">
    <source>
        <dbReference type="EMBL" id="QJR09313.1"/>
    </source>
</evidence>
<dbReference type="Proteomes" id="UP000501534">
    <property type="component" value="Chromosome"/>
</dbReference>
<evidence type="ECO:0000313" key="3">
    <source>
        <dbReference type="Proteomes" id="UP000501534"/>
    </source>
</evidence>
<organism evidence="2 3">
    <name type="scientific">Usitatibacter rugosus</name>
    <dbReference type="NCBI Taxonomy" id="2732067"/>
    <lineage>
        <taxon>Bacteria</taxon>
        <taxon>Pseudomonadati</taxon>
        <taxon>Pseudomonadota</taxon>
        <taxon>Betaproteobacteria</taxon>
        <taxon>Nitrosomonadales</taxon>
        <taxon>Usitatibacteraceae</taxon>
        <taxon>Usitatibacter</taxon>
    </lineage>
</organism>
<dbReference type="InterPro" id="IPR019253">
    <property type="entry name" value="DUF2244_TM"/>
</dbReference>
<gene>
    <name evidence="2" type="ORF">DSM104443_00351</name>
</gene>
<evidence type="ECO:0000256" key="1">
    <source>
        <dbReference type="SAM" id="Phobius"/>
    </source>
</evidence>
<keyword evidence="1" id="KW-1133">Transmembrane helix</keyword>
<keyword evidence="1" id="KW-0812">Transmembrane</keyword>
<keyword evidence="1" id="KW-0472">Membrane</keyword>
<reference evidence="2 3" key="1">
    <citation type="submission" date="2020-04" db="EMBL/GenBank/DDBJ databases">
        <title>Usitatibacter rugosus gen. nov., sp. nov. and Usitatibacter palustris sp. nov., novel members of Usitatibacteraceae fam. nov. within the order Nitrosomonadales isolated from soil.</title>
        <authorList>
            <person name="Huber K.J."/>
            <person name="Neumann-Schaal M."/>
            <person name="Geppert A."/>
            <person name="Luckner M."/>
            <person name="Wanner G."/>
            <person name="Overmann J."/>
        </authorList>
    </citation>
    <scope>NUCLEOTIDE SEQUENCE [LARGE SCALE GENOMIC DNA]</scope>
    <source>
        <strain evidence="2 3">0125_3</strain>
    </source>
</reference>
<name>A0A6M4GSN1_9PROT</name>
<keyword evidence="3" id="KW-1185">Reference proteome</keyword>
<dbReference type="EMBL" id="CP053069">
    <property type="protein sequence ID" value="QJR09313.1"/>
    <property type="molecule type" value="Genomic_DNA"/>
</dbReference>
<protein>
    <recommendedName>
        <fullName evidence="4">DUF2244 domain-containing protein</fullName>
    </recommendedName>
</protein>